<dbReference type="OrthoDB" id="3673085at2"/>
<dbReference type="PANTHER" id="PTHR30346">
    <property type="entry name" value="TRANSCRIPTIONAL DUAL REGULATOR HCAR-RELATED"/>
    <property type="match status" value="1"/>
</dbReference>
<name>A0A4R9BX58_9MICO</name>
<dbReference type="GO" id="GO:0003700">
    <property type="term" value="F:DNA-binding transcription factor activity"/>
    <property type="evidence" value="ECO:0007669"/>
    <property type="project" value="InterPro"/>
</dbReference>
<dbReference type="Proteomes" id="UP000298468">
    <property type="component" value="Unassembled WGS sequence"/>
</dbReference>
<protein>
    <submittedName>
        <fullName evidence="7">LysR family transcriptional regulator</fullName>
    </submittedName>
</protein>
<dbReference type="PROSITE" id="PS50931">
    <property type="entry name" value="HTH_LYSR"/>
    <property type="match status" value="1"/>
</dbReference>
<dbReference type="Gene3D" id="3.40.190.10">
    <property type="entry name" value="Periplasmic binding protein-like II"/>
    <property type="match status" value="2"/>
</dbReference>
<comment type="similarity">
    <text evidence="1">Belongs to the LysR transcriptional regulatory family.</text>
</comment>
<organism evidence="7 8">
    <name type="scientific">Cryobacterium lactosi</name>
    <dbReference type="NCBI Taxonomy" id="1259202"/>
    <lineage>
        <taxon>Bacteria</taxon>
        <taxon>Bacillati</taxon>
        <taxon>Actinomycetota</taxon>
        <taxon>Actinomycetes</taxon>
        <taxon>Micrococcales</taxon>
        <taxon>Microbacteriaceae</taxon>
        <taxon>Cryobacterium</taxon>
    </lineage>
</organism>
<evidence type="ECO:0000259" key="6">
    <source>
        <dbReference type="PROSITE" id="PS50931"/>
    </source>
</evidence>
<accession>A0A4R9BX58</accession>
<evidence type="ECO:0000256" key="2">
    <source>
        <dbReference type="ARBA" id="ARBA00023015"/>
    </source>
</evidence>
<dbReference type="PANTHER" id="PTHR30346:SF29">
    <property type="entry name" value="LYSR SUBSTRATE-BINDING"/>
    <property type="match status" value="1"/>
</dbReference>
<sequence length="324" mass="34097">MTLNPWRLRLLDVFARVGTVRAVAAELLLSPSTVSQQLSALEAETGVVLFDRVGRTLTLTATGVLLVERARELRDHMDAIEAEIAEISTEPAGHLRVGGFASSMAPILIRAAKELARTHPRLTLELLEIEPRAATTALDQGRCDLIVTVDEADGTLLSPTITVIPLATDPLMAVAATGHPLGELHSVSLADLATERWALDEPGTYLGELVPRHCRLEGFEPVVAGRFSSYGVLLDHVAAGLSVAVLPELAVEPRAGIVARPVLGLADRQIVAAVRTGSARRLAIGTVIAALQRASAGPVDAALQPSGHEPVQAVGQRNAGSLEG</sequence>
<dbReference type="InterPro" id="IPR005119">
    <property type="entry name" value="LysR_subst-bd"/>
</dbReference>
<reference evidence="7 8" key="1">
    <citation type="submission" date="2019-03" db="EMBL/GenBank/DDBJ databases">
        <title>Genomics of glacier-inhabiting Cryobacterium strains.</title>
        <authorList>
            <person name="Liu Q."/>
            <person name="Xin Y.-H."/>
        </authorList>
    </citation>
    <scope>NUCLEOTIDE SEQUENCE [LARGE SCALE GENOMIC DNA]</scope>
    <source>
        <strain evidence="7 8">Sr59</strain>
    </source>
</reference>
<evidence type="ECO:0000256" key="1">
    <source>
        <dbReference type="ARBA" id="ARBA00009437"/>
    </source>
</evidence>
<dbReference type="Gene3D" id="1.10.10.10">
    <property type="entry name" value="Winged helix-like DNA-binding domain superfamily/Winged helix DNA-binding domain"/>
    <property type="match status" value="1"/>
</dbReference>
<dbReference type="InterPro" id="IPR036390">
    <property type="entry name" value="WH_DNA-bd_sf"/>
</dbReference>
<gene>
    <name evidence="7" type="ORF">E3T61_04870</name>
</gene>
<dbReference type="InterPro" id="IPR036388">
    <property type="entry name" value="WH-like_DNA-bd_sf"/>
</dbReference>
<keyword evidence="4" id="KW-0804">Transcription</keyword>
<evidence type="ECO:0000313" key="7">
    <source>
        <dbReference type="EMBL" id="TFD93426.1"/>
    </source>
</evidence>
<comment type="caution">
    <text evidence="7">The sequence shown here is derived from an EMBL/GenBank/DDBJ whole genome shotgun (WGS) entry which is preliminary data.</text>
</comment>
<dbReference type="RefSeq" id="WP_134639765.1">
    <property type="nucleotide sequence ID" value="NZ_SOHM01000008.1"/>
</dbReference>
<evidence type="ECO:0000313" key="8">
    <source>
        <dbReference type="Proteomes" id="UP000298468"/>
    </source>
</evidence>
<feature type="region of interest" description="Disordered" evidence="5">
    <location>
        <begin position="301"/>
        <end position="324"/>
    </location>
</feature>
<dbReference type="InterPro" id="IPR000847">
    <property type="entry name" value="LysR_HTH_N"/>
</dbReference>
<proteinExistence type="inferred from homology"/>
<dbReference type="Pfam" id="PF03466">
    <property type="entry name" value="LysR_substrate"/>
    <property type="match status" value="1"/>
</dbReference>
<evidence type="ECO:0000256" key="4">
    <source>
        <dbReference type="ARBA" id="ARBA00023163"/>
    </source>
</evidence>
<dbReference type="EMBL" id="SOHM01000008">
    <property type="protein sequence ID" value="TFD93426.1"/>
    <property type="molecule type" value="Genomic_DNA"/>
</dbReference>
<dbReference type="AlphaFoldDB" id="A0A4R9BX58"/>
<keyword evidence="2" id="KW-0805">Transcription regulation</keyword>
<keyword evidence="3" id="KW-0238">DNA-binding</keyword>
<evidence type="ECO:0000256" key="3">
    <source>
        <dbReference type="ARBA" id="ARBA00023125"/>
    </source>
</evidence>
<feature type="domain" description="HTH lysR-type" evidence="6">
    <location>
        <begin position="1"/>
        <end position="60"/>
    </location>
</feature>
<dbReference type="GO" id="GO:0003677">
    <property type="term" value="F:DNA binding"/>
    <property type="evidence" value="ECO:0007669"/>
    <property type="project" value="UniProtKB-KW"/>
</dbReference>
<evidence type="ECO:0000256" key="5">
    <source>
        <dbReference type="SAM" id="MobiDB-lite"/>
    </source>
</evidence>
<dbReference type="SUPFAM" id="SSF53850">
    <property type="entry name" value="Periplasmic binding protein-like II"/>
    <property type="match status" value="1"/>
</dbReference>
<keyword evidence="8" id="KW-1185">Reference proteome</keyword>
<dbReference type="Pfam" id="PF00126">
    <property type="entry name" value="HTH_1"/>
    <property type="match status" value="1"/>
</dbReference>
<dbReference type="GO" id="GO:0032993">
    <property type="term" value="C:protein-DNA complex"/>
    <property type="evidence" value="ECO:0007669"/>
    <property type="project" value="TreeGrafter"/>
</dbReference>
<dbReference type="SUPFAM" id="SSF46785">
    <property type="entry name" value="Winged helix' DNA-binding domain"/>
    <property type="match status" value="1"/>
</dbReference>